<proteinExistence type="predicted"/>
<evidence type="ECO:0000313" key="3">
    <source>
        <dbReference type="Proteomes" id="UP000318483"/>
    </source>
</evidence>
<organism evidence="2 3">
    <name type="scientific">Qingshengfaniella alkalisoli</name>
    <dbReference type="NCBI Taxonomy" id="2599296"/>
    <lineage>
        <taxon>Bacteria</taxon>
        <taxon>Pseudomonadati</taxon>
        <taxon>Pseudomonadota</taxon>
        <taxon>Alphaproteobacteria</taxon>
        <taxon>Rhodobacterales</taxon>
        <taxon>Paracoccaceae</taxon>
        <taxon>Qingshengfaniella</taxon>
    </lineage>
</organism>
<name>A0A5B8IRD2_9RHOB</name>
<gene>
    <name evidence="2" type="ORF">FPZ52_03320</name>
</gene>
<protein>
    <submittedName>
        <fullName evidence="2">DUF3291 domain-containing protein</fullName>
    </submittedName>
</protein>
<dbReference type="AlphaFoldDB" id="A0A5B8IRD2"/>
<evidence type="ECO:0000259" key="1">
    <source>
        <dbReference type="Pfam" id="PF11695"/>
    </source>
</evidence>
<reference evidence="2 3" key="1">
    <citation type="submission" date="2019-07" db="EMBL/GenBank/DDBJ databases">
        <title>Litoreibacter alkalisoli sp. nov., isolated from saline-alkaline soil.</title>
        <authorList>
            <person name="Wang S."/>
            <person name="Xu L."/>
            <person name="Xing Y.-T."/>
            <person name="Sun J.-Q."/>
        </authorList>
    </citation>
    <scope>NUCLEOTIDE SEQUENCE [LARGE SCALE GENOMIC DNA]</scope>
    <source>
        <strain evidence="2 3">LN3S51</strain>
    </source>
</reference>
<dbReference type="SUPFAM" id="SSF54909">
    <property type="entry name" value="Dimeric alpha+beta barrel"/>
    <property type="match status" value="1"/>
</dbReference>
<dbReference type="KEGG" id="lit:FPZ52_03320"/>
<sequence>MRQPDGYHLAELNIARLVAPVDDPRVAEFMDALDRVNGIAERSPGFVWRLTGDGDNATDVPIAAEDPQLIPNLSVWSEVPAFEHFVWNTLHRKFYERRAEWFEVLDKMHFVMWWVPAGTVPSLSDAMERLTHLNTHGDSDYAFGWSHLKDAQLWRSHNCAQIAAE</sequence>
<dbReference type="InterPro" id="IPR011008">
    <property type="entry name" value="Dimeric_a/b-barrel"/>
</dbReference>
<dbReference type="OrthoDB" id="2376237at2"/>
<dbReference type="RefSeq" id="WP_146363690.1">
    <property type="nucleotide sequence ID" value="NZ_CP042261.1"/>
</dbReference>
<feature type="domain" description="DUF3291" evidence="1">
    <location>
        <begin position="9"/>
        <end position="146"/>
    </location>
</feature>
<accession>A0A5B8IRD2</accession>
<evidence type="ECO:0000313" key="2">
    <source>
        <dbReference type="EMBL" id="QDY68752.1"/>
    </source>
</evidence>
<dbReference type="Proteomes" id="UP000318483">
    <property type="component" value="Chromosome"/>
</dbReference>
<dbReference type="InterPro" id="IPR021708">
    <property type="entry name" value="DUF3291"/>
</dbReference>
<dbReference type="Pfam" id="PF11695">
    <property type="entry name" value="DUF3291"/>
    <property type="match status" value="1"/>
</dbReference>
<dbReference type="EMBL" id="CP042261">
    <property type="protein sequence ID" value="QDY68752.1"/>
    <property type="molecule type" value="Genomic_DNA"/>
</dbReference>
<keyword evidence="3" id="KW-1185">Reference proteome</keyword>